<evidence type="ECO:0000259" key="7">
    <source>
        <dbReference type="Pfam" id="PF05193"/>
    </source>
</evidence>
<comment type="similarity">
    <text evidence="1">Belongs to the peptidase M16 family.</text>
</comment>
<evidence type="ECO:0000256" key="4">
    <source>
        <dbReference type="ARBA" id="ARBA00022833"/>
    </source>
</evidence>
<keyword evidence="4" id="KW-0862">Zinc</keyword>
<feature type="domain" description="Peptidase M16 N-terminal" evidence="6">
    <location>
        <begin position="19"/>
        <end position="133"/>
    </location>
</feature>
<keyword evidence="3" id="KW-0378">Hydrolase</keyword>
<comment type="caution">
    <text evidence="8">The sequence shown here is derived from an EMBL/GenBank/DDBJ whole genome shotgun (WGS) entry which is preliminary data.</text>
</comment>
<reference evidence="8 9" key="1">
    <citation type="journal article" date="2018" name="Nat. Biotechnol.">
        <title>A standardized bacterial taxonomy based on genome phylogeny substantially revises the tree of life.</title>
        <authorList>
            <person name="Parks D.H."/>
            <person name="Chuvochina M."/>
            <person name="Waite D.W."/>
            <person name="Rinke C."/>
            <person name="Skarshewski A."/>
            <person name="Chaumeil P.A."/>
            <person name="Hugenholtz P."/>
        </authorList>
    </citation>
    <scope>NUCLEOTIDE SEQUENCE [LARGE SCALE GENOMIC DNA]</scope>
    <source>
        <strain evidence="8">UBA11482</strain>
    </source>
</reference>
<evidence type="ECO:0000259" key="6">
    <source>
        <dbReference type="Pfam" id="PF00675"/>
    </source>
</evidence>
<name>A0A354LZA4_9BACT</name>
<dbReference type="GO" id="GO:0008237">
    <property type="term" value="F:metallopeptidase activity"/>
    <property type="evidence" value="ECO:0007669"/>
    <property type="project" value="UniProtKB-KW"/>
</dbReference>
<sequence>MIRINRYCLSNGLCLIHHQDKETQMVALNLLYDVGSKDENPDCTGFAHLFEHLMFGGSVNIPDFDTPLQKAGGENNAWTSNDITNYYSVVPRQNVETAFWLESDRMFGLDFSEKSLSVQKQVVIEEFKQRNLNQPYGDIPLLIRPLAYKVHPYRWPTIGKRVEHIEQVKLEDVKSFFYKYYAPNNAILAVTGNISFEEAVELTEKWFGTIERRDIEPRNLPVEPVQKSARFQEVSRSVPLDSITKVYHMCRRMDKEYHCFDLLSDILSNGRSSRLFQQLVMDRKLFADIDASITGDIDAGLFMIKGKVNKGISLEEADRAIVEELRRLGENEVSAYELQKVVNKFESNDLFSNINYLNKATNLAYYELLDRAENIDSEIEKYKGITSRMLKEVAERAFVEENSSTLYYRADGDLS</sequence>
<evidence type="ECO:0000256" key="2">
    <source>
        <dbReference type="ARBA" id="ARBA00022670"/>
    </source>
</evidence>
<dbReference type="InterPro" id="IPR011249">
    <property type="entry name" value="Metalloenz_LuxS/M16"/>
</dbReference>
<organism evidence="8 9">
    <name type="scientific">Coprobacter fastidiosus</name>
    <dbReference type="NCBI Taxonomy" id="1099853"/>
    <lineage>
        <taxon>Bacteria</taxon>
        <taxon>Pseudomonadati</taxon>
        <taxon>Bacteroidota</taxon>
        <taxon>Bacteroidia</taxon>
        <taxon>Bacteroidales</taxon>
        <taxon>Barnesiellaceae</taxon>
        <taxon>Coprobacter</taxon>
    </lineage>
</organism>
<keyword evidence="5" id="KW-0482">Metalloprotease</keyword>
<dbReference type="GO" id="GO:0046872">
    <property type="term" value="F:metal ion binding"/>
    <property type="evidence" value="ECO:0007669"/>
    <property type="project" value="InterPro"/>
</dbReference>
<dbReference type="Pfam" id="PF00675">
    <property type="entry name" value="Peptidase_M16"/>
    <property type="match status" value="1"/>
</dbReference>
<dbReference type="GO" id="GO:0006508">
    <property type="term" value="P:proteolysis"/>
    <property type="evidence" value="ECO:0007669"/>
    <property type="project" value="UniProtKB-KW"/>
</dbReference>
<dbReference type="Pfam" id="PF05193">
    <property type="entry name" value="Peptidase_M16_C"/>
    <property type="match status" value="1"/>
</dbReference>
<evidence type="ECO:0000256" key="3">
    <source>
        <dbReference type="ARBA" id="ARBA00022801"/>
    </source>
</evidence>
<dbReference type="InterPro" id="IPR011765">
    <property type="entry name" value="Pept_M16_N"/>
</dbReference>
<dbReference type="PANTHER" id="PTHR43690:SF17">
    <property type="entry name" value="PROTEIN YHJJ"/>
    <property type="match status" value="1"/>
</dbReference>
<evidence type="ECO:0000313" key="8">
    <source>
        <dbReference type="EMBL" id="HBJ07593.1"/>
    </source>
</evidence>
<dbReference type="Proteomes" id="UP000262954">
    <property type="component" value="Unassembled WGS sequence"/>
</dbReference>
<gene>
    <name evidence="8" type="ORF">DDY73_01175</name>
</gene>
<evidence type="ECO:0000313" key="9">
    <source>
        <dbReference type="Proteomes" id="UP000262954"/>
    </source>
</evidence>
<dbReference type="SUPFAM" id="SSF63411">
    <property type="entry name" value="LuxS/MPP-like metallohydrolase"/>
    <property type="match status" value="2"/>
</dbReference>
<evidence type="ECO:0000256" key="1">
    <source>
        <dbReference type="ARBA" id="ARBA00007261"/>
    </source>
</evidence>
<dbReference type="Gene3D" id="3.30.830.10">
    <property type="entry name" value="Metalloenzyme, LuxS/M16 peptidase-like"/>
    <property type="match status" value="2"/>
</dbReference>
<evidence type="ECO:0000256" key="5">
    <source>
        <dbReference type="ARBA" id="ARBA00023049"/>
    </source>
</evidence>
<dbReference type="InterPro" id="IPR050626">
    <property type="entry name" value="Peptidase_M16"/>
</dbReference>
<dbReference type="PANTHER" id="PTHR43690">
    <property type="entry name" value="NARDILYSIN"/>
    <property type="match status" value="1"/>
</dbReference>
<dbReference type="InterPro" id="IPR007863">
    <property type="entry name" value="Peptidase_M16_C"/>
</dbReference>
<accession>A0A354LZA4</accession>
<proteinExistence type="inferred from homology"/>
<dbReference type="EMBL" id="DNWC01000019">
    <property type="protein sequence ID" value="HBJ07593.1"/>
    <property type="molecule type" value="Genomic_DNA"/>
</dbReference>
<feature type="domain" description="Peptidase M16 C-terminal" evidence="7">
    <location>
        <begin position="168"/>
        <end position="344"/>
    </location>
</feature>
<dbReference type="AlphaFoldDB" id="A0A354LZA4"/>
<protein>
    <submittedName>
        <fullName evidence="8">Peptidase M16</fullName>
    </submittedName>
</protein>
<keyword evidence="2" id="KW-0645">Protease</keyword>